<dbReference type="EMBL" id="CADEAL010004368">
    <property type="protein sequence ID" value="CAB1458000.1"/>
    <property type="molecule type" value="Genomic_DNA"/>
</dbReference>
<keyword evidence="3" id="KW-1185">Reference proteome</keyword>
<name>A0A9N7VYN8_PLEPL</name>
<feature type="compositionally biased region" description="Basic and acidic residues" evidence="1">
    <location>
        <begin position="34"/>
        <end position="44"/>
    </location>
</feature>
<feature type="region of interest" description="Disordered" evidence="1">
    <location>
        <begin position="21"/>
        <end position="53"/>
    </location>
</feature>
<reference evidence="2" key="1">
    <citation type="submission" date="2020-03" db="EMBL/GenBank/DDBJ databases">
        <authorList>
            <person name="Weist P."/>
        </authorList>
    </citation>
    <scope>NUCLEOTIDE SEQUENCE</scope>
</reference>
<evidence type="ECO:0000313" key="3">
    <source>
        <dbReference type="Proteomes" id="UP001153269"/>
    </source>
</evidence>
<gene>
    <name evidence="2" type="ORF">PLEPLA_LOCUS45828</name>
</gene>
<proteinExistence type="predicted"/>
<organism evidence="2 3">
    <name type="scientific">Pleuronectes platessa</name>
    <name type="common">European plaice</name>
    <dbReference type="NCBI Taxonomy" id="8262"/>
    <lineage>
        <taxon>Eukaryota</taxon>
        <taxon>Metazoa</taxon>
        <taxon>Chordata</taxon>
        <taxon>Craniata</taxon>
        <taxon>Vertebrata</taxon>
        <taxon>Euteleostomi</taxon>
        <taxon>Actinopterygii</taxon>
        <taxon>Neopterygii</taxon>
        <taxon>Teleostei</taxon>
        <taxon>Neoteleostei</taxon>
        <taxon>Acanthomorphata</taxon>
        <taxon>Carangaria</taxon>
        <taxon>Pleuronectiformes</taxon>
        <taxon>Pleuronectoidei</taxon>
        <taxon>Pleuronectidae</taxon>
        <taxon>Pleuronectes</taxon>
    </lineage>
</organism>
<sequence length="115" mass="12876">MLRVDPAGSLMRAALVGIGHNKLPARRRAAPGKHRTEPRVEKPASRSLSPRAKRWKSAAKSTQAWQRSRIPDQMWTLTSIRAPRRRIHEAPLSSGMADWARGSEDAPVDPCLTRH</sequence>
<dbReference type="Proteomes" id="UP001153269">
    <property type="component" value="Unassembled WGS sequence"/>
</dbReference>
<evidence type="ECO:0000313" key="2">
    <source>
        <dbReference type="EMBL" id="CAB1458000.1"/>
    </source>
</evidence>
<dbReference type="AlphaFoldDB" id="A0A9N7VYN8"/>
<accession>A0A9N7VYN8</accession>
<feature type="compositionally biased region" description="Basic residues" evidence="1">
    <location>
        <begin position="23"/>
        <end position="33"/>
    </location>
</feature>
<protein>
    <submittedName>
        <fullName evidence="2">Uncharacterized protein</fullName>
    </submittedName>
</protein>
<feature type="region of interest" description="Disordered" evidence="1">
    <location>
        <begin position="88"/>
        <end position="115"/>
    </location>
</feature>
<comment type="caution">
    <text evidence="2">The sequence shown here is derived from an EMBL/GenBank/DDBJ whole genome shotgun (WGS) entry which is preliminary data.</text>
</comment>
<evidence type="ECO:0000256" key="1">
    <source>
        <dbReference type="SAM" id="MobiDB-lite"/>
    </source>
</evidence>